<dbReference type="RefSeq" id="XP_035324447.1">
    <property type="nucleotide sequence ID" value="XM_035463023.1"/>
</dbReference>
<dbReference type="GO" id="GO:0005763">
    <property type="term" value="C:mitochondrial small ribosomal subunit"/>
    <property type="evidence" value="ECO:0007669"/>
    <property type="project" value="TreeGrafter"/>
</dbReference>
<keyword evidence="4" id="KW-1185">Reference proteome</keyword>
<dbReference type="EMBL" id="JAANYQ010000002">
    <property type="protein sequence ID" value="KAF4125795.1"/>
    <property type="molecule type" value="Genomic_DNA"/>
</dbReference>
<feature type="region of interest" description="Disordered" evidence="1">
    <location>
        <begin position="47"/>
        <end position="103"/>
    </location>
</feature>
<evidence type="ECO:0000313" key="4">
    <source>
        <dbReference type="Proteomes" id="UP000749293"/>
    </source>
</evidence>
<keyword evidence="3" id="KW-0687">Ribonucleoprotein</keyword>
<protein>
    <submittedName>
        <fullName evidence="3">Small subunit ribosomal protein S35</fullName>
    </submittedName>
</protein>
<dbReference type="PANTHER" id="PTHR13490">
    <property type="entry name" value="MITOCHONDRIAL 28S RIBOSOMAL PROTEIN S28"/>
    <property type="match status" value="1"/>
</dbReference>
<feature type="compositionally biased region" description="Basic and acidic residues" evidence="1">
    <location>
        <begin position="51"/>
        <end position="62"/>
    </location>
</feature>
<dbReference type="InterPro" id="IPR039848">
    <property type="entry name" value="Ribosomal_mS35_mt"/>
</dbReference>
<evidence type="ECO:0000259" key="2">
    <source>
        <dbReference type="Pfam" id="PF10213"/>
    </source>
</evidence>
<organism evidence="3 4">
    <name type="scientific">Geosmithia morbida</name>
    <dbReference type="NCBI Taxonomy" id="1094350"/>
    <lineage>
        <taxon>Eukaryota</taxon>
        <taxon>Fungi</taxon>
        <taxon>Dikarya</taxon>
        <taxon>Ascomycota</taxon>
        <taxon>Pezizomycotina</taxon>
        <taxon>Sordariomycetes</taxon>
        <taxon>Hypocreomycetidae</taxon>
        <taxon>Hypocreales</taxon>
        <taxon>Bionectriaceae</taxon>
        <taxon>Geosmithia</taxon>
    </lineage>
</organism>
<keyword evidence="3" id="KW-0689">Ribosomal protein</keyword>
<accession>A0A9P5D7H5</accession>
<proteinExistence type="predicted"/>
<sequence>MASNSTSSAAARLCALACRQAAPRANTVQRIAIRSTATTYRRQFTTTMSRWEGEQPPKDQEKKKKQQQQQQQVKNGSEEEQGSSPPAAAAAPVVPPAPEQIPGMTLSDAAAEFKNLEILDITAKEHGYRDFDEFVSRHPEKGPMAPRVEREFERWVAQLDETKVDKNSWWHDEDDPEMDCEEVEDFDEDDMTEMAHAKLEEIKEMRQYARRAVYELPLLSELAKPFEPPTSKQVLRWRYTTYFGESHPAESKVVVQFSPDDLGLTAVQADKLRKLAGTRYNPETQLVKMSFEGFEHPAQNKRHLADVVGRLIASAKDGSDTFADVPLDTRHHVVKPKPRFPKAWLMTEERRRFLDENRQSLMLDEVQRAQAGSVVDGKEAIEGYLLRKIKEDQEKAAAQPAVAAPAKSNARSKVRA</sequence>
<dbReference type="InterPro" id="IPR019349">
    <property type="entry name" value="Ribosomal_mS35_mit"/>
</dbReference>
<gene>
    <name evidence="3" type="ORF">GMORB2_1041</name>
</gene>
<feature type="domain" description="Small ribosomal subunit protein mS35 mitochondrial conserved" evidence="2">
    <location>
        <begin position="225"/>
        <end position="344"/>
    </location>
</feature>
<feature type="region of interest" description="Disordered" evidence="1">
    <location>
        <begin position="395"/>
        <end position="416"/>
    </location>
</feature>
<dbReference type="Pfam" id="PF10213">
    <property type="entry name" value="MRP-S28"/>
    <property type="match status" value="1"/>
</dbReference>
<dbReference type="PANTHER" id="PTHR13490:SF0">
    <property type="entry name" value="SMALL RIBOSOMAL SUBUNIT PROTEIN MS35"/>
    <property type="match status" value="1"/>
</dbReference>
<dbReference type="AlphaFoldDB" id="A0A9P5D7H5"/>
<reference evidence="3" key="1">
    <citation type="submission" date="2020-03" db="EMBL/GenBank/DDBJ databases">
        <title>Site-based positive gene gene selection in Geosmithia morbida across the United States reveals a broad range of putative effectors and factors for local host and environmental adapation.</title>
        <authorList>
            <person name="Onufrak A."/>
            <person name="Murdoch R.W."/>
            <person name="Gazis R."/>
            <person name="Huff M."/>
            <person name="Staton M."/>
            <person name="Klingeman W."/>
            <person name="Hadziabdic D."/>
        </authorList>
    </citation>
    <scope>NUCLEOTIDE SEQUENCE</scope>
    <source>
        <strain evidence="3">1262</strain>
    </source>
</reference>
<dbReference type="GO" id="GO:0032543">
    <property type="term" value="P:mitochondrial translation"/>
    <property type="evidence" value="ECO:0007669"/>
    <property type="project" value="InterPro"/>
</dbReference>
<dbReference type="Proteomes" id="UP000749293">
    <property type="component" value="Unassembled WGS sequence"/>
</dbReference>
<name>A0A9P5D7H5_9HYPO</name>
<evidence type="ECO:0000256" key="1">
    <source>
        <dbReference type="SAM" id="MobiDB-lite"/>
    </source>
</evidence>
<feature type="compositionally biased region" description="Low complexity" evidence="1">
    <location>
        <begin position="396"/>
        <end position="406"/>
    </location>
</feature>
<dbReference type="OrthoDB" id="283424at2759"/>
<dbReference type="GeneID" id="55967271"/>
<dbReference type="GO" id="GO:0003735">
    <property type="term" value="F:structural constituent of ribosome"/>
    <property type="evidence" value="ECO:0007669"/>
    <property type="project" value="InterPro"/>
</dbReference>
<comment type="caution">
    <text evidence="3">The sequence shown here is derived from an EMBL/GenBank/DDBJ whole genome shotgun (WGS) entry which is preliminary data.</text>
</comment>
<evidence type="ECO:0000313" key="3">
    <source>
        <dbReference type="EMBL" id="KAF4125795.1"/>
    </source>
</evidence>